<dbReference type="EMBL" id="SNVV01000009">
    <property type="protein sequence ID" value="TDN50469.1"/>
    <property type="molecule type" value="Genomic_DNA"/>
</dbReference>
<keyword evidence="2" id="KW-1185">Reference proteome</keyword>
<comment type="caution">
    <text evidence="1">The sequence shown here is derived from an EMBL/GenBank/DDBJ whole genome shotgun (WGS) entry which is preliminary data.</text>
</comment>
<evidence type="ECO:0000313" key="2">
    <source>
        <dbReference type="Proteomes" id="UP000295129"/>
    </source>
</evidence>
<dbReference type="InterPro" id="IPR007922">
    <property type="entry name" value="DciA-like"/>
</dbReference>
<accession>A0A4R6E0F8</accession>
<organism evidence="1 2">
    <name type="scientific">Azoarcus indigens</name>
    <dbReference type="NCBI Taxonomy" id="29545"/>
    <lineage>
        <taxon>Bacteria</taxon>
        <taxon>Pseudomonadati</taxon>
        <taxon>Pseudomonadota</taxon>
        <taxon>Betaproteobacteria</taxon>
        <taxon>Rhodocyclales</taxon>
        <taxon>Zoogloeaceae</taxon>
        <taxon>Azoarcus</taxon>
    </lineage>
</organism>
<protein>
    <recommendedName>
        <fullName evidence="3">DUF721 domain-containing protein</fullName>
    </recommendedName>
</protein>
<gene>
    <name evidence="1" type="ORF">C7389_109164</name>
</gene>
<proteinExistence type="predicted"/>
<sequence length="144" mass="15626">MTRLLQGYLGSGDALARLQDHAARLLRLQNALARGLPPQLASACRVANLKDQTLVISADGGAVAVRLKQMAPSLIEHLARAGHMISDIKVKVATPQQQPWVKPPVDRRISAEARNTLTDFAATLPPDSPLRISLERLARRSKEG</sequence>
<reference evidence="1 2" key="1">
    <citation type="submission" date="2019-03" db="EMBL/GenBank/DDBJ databases">
        <title>Genomic Encyclopedia of Type Strains, Phase IV (KMG-IV): sequencing the most valuable type-strain genomes for metagenomic binning, comparative biology and taxonomic classification.</title>
        <authorList>
            <person name="Goeker M."/>
        </authorList>
    </citation>
    <scope>NUCLEOTIDE SEQUENCE [LARGE SCALE GENOMIC DNA]</scope>
    <source>
        <strain evidence="1 2">DSM 12121</strain>
    </source>
</reference>
<dbReference type="AlphaFoldDB" id="A0A4R6E0F8"/>
<dbReference type="OrthoDB" id="8526599at2"/>
<name>A0A4R6E0F8_9RHOO</name>
<evidence type="ECO:0000313" key="1">
    <source>
        <dbReference type="EMBL" id="TDN50469.1"/>
    </source>
</evidence>
<evidence type="ECO:0008006" key="3">
    <source>
        <dbReference type="Google" id="ProtNLM"/>
    </source>
</evidence>
<dbReference type="Pfam" id="PF05258">
    <property type="entry name" value="DciA"/>
    <property type="match status" value="1"/>
</dbReference>
<dbReference type="Proteomes" id="UP000295129">
    <property type="component" value="Unassembled WGS sequence"/>
</dbReference>
<dbReference type="RefSeq" id="WP_133591745.1">
    <property type="nucleotide sequence ID" value="NZ_SNVV01000009.1"/>
</dbReference>